<name>A0A9P4XMM6_9HYPO</name>
<dbReference type="GO" id="GO:0008270">
    <property type="term" value="F:zinc ion binding"/>
    <property type="evidence" value="ECO:0007669"/>
    <property type="project" value="UniProtKB-KW"/>
</dbReference>
<feature type="domain" description="MYND-type" evidence="5">
    <location>
        <begin position="501"/>
        <end position="539"/>
    </location>
</feature>
<dbReference type="InterPro" id="IPR002893">
    <property type="entry name" value="Znf_MYND"/>
</dbReference>
<sequence length="944" mass="107771">MTHVSVVSAFSWVPKSSDATEWRFHPDAESEITTLAAWRQIQQLQRGPLSSTKDDEDDLDESIDDEECTNLLAPAYLDGDAGIKKGFLDRLAELLCYRKDPSLITSTALIYNDEEVTIVAARNSPTKGKTWSKKDIMMLEYLAALLERISSDDIFQSDPLPALRSTLVEYYSQRIRHHAKEAVFIEGGKTGLNFFKGDDGCAGVASGQQDVSEFANDVEHLSHNTDFYAKLEANLTPKKLRRVMEELAFVRRPMQSANAFAHVAQQCSGFRKIKITLLDSLPPRKVEQWHLSEEEFPVTRRLEPKFGNLISKLKHVHAEMMLMAYLSSRIPRTDVFPYLGISKKTCLLCGHMLREMGQFETRGNHGKCYSQWTFPSVLWINSEDAKKLCKAVQCIRDSLRSMDEASHRDAEKESMIAAAIPPAYARTQTIFNRMVEDPRFLAREAEWFTMSHKRNIEAKYVVEFWLSEISIVNSEAMWDITDMPRAIAEDPKSEDATPTACAFCKNSLELAYSCKKCGIATYCDVDCHSSDWYRHKFSCSLGRPTDPTDYLVLACHTNQFPQEDDVIKQYGFLCFTSGNCRWRLFKLYRRLVTKWKVDEEELRSAVELNRLKEMLTTRCSQTGDPAMLSDMKWLESEEVFRANGEGPEITAFDAAQEQFLSPQDRKIPLVELQPPEKRQALIFYAEIFNGFMPDVDEDNWISLGFCTAADPDSEQRLASAYRLLVERCSFDEFWSAMSQSRIVELFGKYGLADRIPNMRNFKILMAIVPRRHQSVWELKRFTRLNVTDPFRAVIVDYGFMNCEDARHRMQLRGIYREYFERGEDGMRLHEACIAGKLANFLQSVFGSLGVPPHLLSNPYPLENFPLMGMVTKHVIMCPESALDQVRALKGSATEGAEIITIPDADDAAMIRFIHEKAAFQGIGLRERNYSGSDGKIITELAQEY</sequence>
<dbReference type="SUPFAM" id="SSF144232">
    <property type="entry name" value="HIT/MYND zinc finger-like"/>
    <property type="match status" value="1"/>
</dbReference>
<keyword evidence="3" id="KW-0862">Zinc</keyword>
<evidence type="ECO:0000313" key="6">
    <source>
        <dbReference type="EMBL" id="KAF3075746.1"/>
    </source>
</evidence>
<dbReference type="Gene3D" id="6.10.140.2220">
    <property type="match status" value="1"/>
</dbReference>
<proteinExistence type="predicted"/>
<dbReference type="AlphaFoldDB" id="A0A9P4XMM6"/>
<evidence type="ECO:0000313" key="7">
    <source>
        <dbReference type="Proteomes" id="UP000801864"/>
    </source>
</evidence>
<organism evidence="6 7">
    <name type="scientific">Trichoderma lentiforme</name>
    <dbReference type="NCBI Taxonomy" id="1567552"/>
    <lineage>
        <taxon>Eukaryota</taxon>
        <taxon>Fungi</taxon>
        <taxon>Dikarya</taxon>
        <taxon>Ascomycota</taxon>
        <taxon>Pezizomycotina</taxon>
        <taxon>Sordariomycetes</taxon>
        <taxon>Hypocreomycetidae</taxon>
        <taxon>Hypocreales</taxon>
        <taxon>Hypocreaceae</taxon>
        <taxon>Trichoderma</taxon>
    </lineage>
</organism>
<evidence type="ECO:0000256" key="4">
    <source>
        <dbReference type="PROSITE-ProRule" id="PRU00134"/>
    </source>
</evidence>
<dbReference type="PROSITE" id="PS50865">
    <property type="entry name" value="ZF_MYND_2"/>
    <property type="match status" value="1"/>
</dbReference>
<evidence type="ECO:0000256" key="1">
    <source>
        <dbReference type="ARBA" id="ARBA00022723"/>
    </source>
</evidence>
<dbReference type="Proteomes" id="UP000801864">
    <property type="component" value="Unassembled WGS sequence"/>
</dbReference>
<keyword evidence="2 4" id="KW-0863">Zinc-finger</keyword>
<evidence type="ECO:0000256" key="3">
    <source>
        <dbReference type="ARBA" id="ARBA00022833"/>
    </source>
</evidence>
<keyword evidence="1" id="KW-0479">Metal-binding</keyword>
<dbReference type="Pfam" id="PF01753">
    <property type="entry name" value="zf-MYND"/>
    <property type="match status" value="1"/>
</dbReference>
<gene>
    <name evidence="6" type="ORF">CFAM422_002397</name>
</gene>
<dbReference type="EMBL" id="QLNT01000003">
    <property type="protein sequence ID" value="KAF3075746.1"/>
    <property type="molecule type" value="Genomic_DNA"/>
</dbReference>
<keyword evidence="7" id="KW-1185">Reference proteome</keyword>
<evidence type="ECO:0000259" key="5">
    <source>
        <dbReference type="PROSITE" id="PS50865"/>
    </source>
</evidence>
<accession>A0A9P4XMM6</accession>
<dbReference type="PROSITE" id="PS01360">
    <property type="entry name" value="ZF_MYND_1"/>
    <property type="match status" value="1"/>
</dbReference>
<dbReference type="Pfam" id="PF14441">
    <property type="entry name" value="OTT_1508_deam"/>
    <property type="match status" value="1"/>
</dbReference>
<evidence type="ECO:0000256" key="2">
    <source>
        <dbReference type="ARBA" id="ARBA00022771"/>
    </source>
</evidence>
<reference evidence="6 7" key="1">
    <citation type="submission" date="2018-06" db="EMBL/GenBank/DDBJ databases">
        <title>Genome analysis of cellulolytic fungus Trichoderma lentiforme CFAM-422.</title>
        <authorList>
            <person name="Steindorff A.S."/>
            <person name="Formighieri E.F."/>
            <person name="Midorikawa G.E.O."/>
            <person name="Tamietti M.S."/>
            <person name="Ramos E.Z."/>
            <person name="Silva A.S."/>
            <person name="Bon E.P.S."/>
            <person name="Mendes T.D."/>
            <person name="Damaso M.C.T."/>
            <person name="Favaro L.C.L."/>
        </authorList>
    </citation>
    <scope>NUCLEOTIDE SEQUENCE [LARGE SCALE GENOMIC DNA]</scope>
    <source>
        <strain evidence="6 7">CFAM-422</strain>
    </source>
</reference>
<protein>
    <recommendedName>
        <fullName evidence="5">MYND-type domain-containing protein</fullName>
    </recommendedName>
</protein>
<dbReference type="InterPro" id="IPR027796">
    <property type="entry name" value="OTT_1508_deam-like"/>
</dbReference>
<comment type="caution">
    <text evidence="6">The sequence shown here is derived from an EMBL/GenBank/DDBJ whole genome shotgun (WGS) entry which is preliminary data.</text>
</comment>